<evidence type="ECO:0000256" key="1">
    <source>
        <dbReference type="ARBA" id="ARBA00022617"/>
    </source>
</evidence>
<dbReference type="AlphaFoldDB" id="A0A2P6V3L2"/>
<organism evidence="7 8">
    <name type="scientific">Micractinium conductrix</name>
    <dbReference type="NCBI Taxonomy" id="554055"/>
    <lineage>
        <taxon>Eukaryota</taxon>
        <taxon>Viridiplantae</taxon>
        <taxon>Chlorophyta</taxon>
        <taxon>core chlorophytes</taxon>
        <taxon>Trebouxiophyceae</taxon>
        <taxon>Chlorellales</taxon>
        <taxon>Chlorellaceae</taxon>
        <taxon>Chlorella clade</taxon>
        <taxon>Micractinium</taxon>
    </lineage>
</organism>
<dbReference type="SMART" id="SM01117">
    <property type="entry name" value="Cyt-b5"/>
    <property type="match status" value="1"/>
</dbReference>
<comment type="caution">
    <text evidence="7">The sequence shown here is derived from an EMBL/GenBank/DDBJ whole genome shotgun (WGS) entry which is preliminary data.</text>
</comment>
<dbReference type="OrthoDB" id="260519at2759"/>
<feature type="region of interest" description="Disordered" evidence="5">
    <location>
        <begin position="124"/>
        <end position="146"/>
    </location>
</feature>
<dbReference type="SUPFAM" id="SSF55856">
    <property type="entry name" value="Cytochrome b5-like heme/steroid binding domain"/>
    <property type="match status" value="1"/>
</dbReference>
<dbReference type="EMBL" id="LHPF02000034">
    <property type="protein sequence ID" value="PSC68667.1"/>
    <property type="molecule type" value="Genomic_DNA"/>
</dbReference>
<keyword evidence="2" id="KW-0479">Metal-binding</keyword>
<comment type="similarity">
    <text evidence="4">Belongs to the cytochrome b5 family.</text>
</comment>
<dbReference type="GO" id="GO:0046872">
    <property type="term" value="F:metal ion binding"/>
    <property type="evidence" value="ECO:0007669"/>
    <property type="project" value="UniProtKB-KW"/>
</dbReference>
<protein>
    <submittedName>
        <fullName evidence="7">Cytochrome b5</fullName>
    </submittedName>
</protein>
<name>A0A2P6V3L2_9CHLO</name>
<dbReference type="GO" id="GO:0020037">
    <property type="term" value="F:heme binding"/>
    <property type="evidence" value="ECO:0007669"/>
    <property type="project" value="TreeGrafter"/>
</dbReference>
<evidence type="ECO:0000313" key="7">
    <source>
        <dbReference type="EMBL" id="PSC68667.1"/>
    </source>
</evidence>
<evidence type="ECO:0000256" key="5">
    <source>
        <dbReference type="SAM" id="MobiDB-lite"/>
    </source>
</evidence>
<proteinExistence type="inferred from homology"/>
<dbReference type="PANTHER" id="PTHR19359:SF25">
    <property type="entry name" value="CYTOCHROME B5 HEME-BINDING DOMAIN-CONTAINING PROTEIN"/>
    <property type="match status" value="1"/>
</dbReference>
<evidence type="ECO:0000259" key="6">
    <source>
        <dbReference type="PROSITE" id="PS50255"/>
    </source>
</evidence>
<dbReference type="Pfam" id="PF00173">
    <property type="entry name" value="Cyt-b5"/>
    <property type="match status" value="1"/>
</dbReference>
<dbReference type="PANTHER" id="PTHR19359">
    <property type="entry name" value="CYTOCHROME B5"/>
    <property type="match status" value="1"/>
</dbReference>
<dbReference type="GO" id="GO:0016020">
    <property type="term" value="C:membrane"/>
    <property type="evidence" value="ECO:0007669"/>
    <property type="project" value="TreeGrafter"/>
</dbReference>
<dbReference type="InterPro" id="IPR036400">
    <property type="entry name" value="Cyt_B5-like_heme/steroid_sf"/>
</dbReference>
<dbReference type="InterPro" id="IPR050668">
    <property type="entry name" value="Cytochrome_b5"/>
</dbReference>
<evidence type="ECO:0000256" key="2">
    <source>
        <dbReference type="ARBA" id="ARBA00022723"/>
    </source>
</evidence>
<reference evidence="7 8" key="1">
    <citation type="journal article" date="2018" name="Plant J.">
        <title>Genome sequences of Chlorella sorokiniana UTEX 1602 and Micractinium conductrix SAG 241.80: implications to maltose excretion by a green alga.</title>
        <authorList>
            <person name="Arriola M.B."/>
            <person name="Velmurugan N."/>
            <person name="Zhang Y."/>
            <person name="Plunkett M.H."/>
            <person name="Hondzo H."/>
            <person name="Barney B.M."/>
        </authorList>
    </citation>
    <scope>NUCLEOTIDE SEQUENCE [LARGE SCALE GENOMIC DNA]</scope>
    <source>
        <strain evidence="7 8">SAG 241.80</strain>
    </source>
</reference>
<dbReference type="InterPro" id="IPR001199">
    <property type="entry name" value="Cyt_B5-like_heme/steroid-bd"/>
</dbReference>
<gene>
    <name evidence="7" type="ORF">C2E20_7762</name>
</gene>
<feature type="domain" description="Cytochrome b5 heme-binding" evidence="6">
    <location>
        <begin position="38"/>
        <end position="121"/>
    </location>
</feature>
<dbReference type="Proteomes" id="UP000239649">
    <property type="component" value="Unassembled WGS sequence"/>
</dbReference>
<keyword evidence="3" id="KW-0408">Iron</keyword>
<dbReference type="STRING" id="554055.A0A2P6V3L2"/>
<evidence type="ECO:0000256" key="3">
    <source>
        <dbReference type="ARBA" id="ARBA00023004"/>
    </source>
</evidence>
<dbReference type="Gene3D" id="3.10.120.10">
    <property type="entry name" value="Cytochrome b5-like heme/steroid binding domain"/>
    <property type="match status" value="1"/>
</dbReference>
<dbReference type="PROSITE" id="PS50255">
    <property type="entry name" value="CYTOCHROME_B5_2"/>
    <property type="match status" value="1"/>
</dbReference>
<keyword evidence="1" id="KW-0349">Heme</keyword>
<sequence length="169" mass="18306">MTVVAPAPLAPSAAPLARSRSSQLLGLFEDRLARNGKLGSYTLEEVARHDSKDDAWVAVDGKVYDITPHVQAHAGWTSGCATSQLLAILRTLGTDCTDEVLEIHSNRALAQFAPFLIGRLVPSTDEQRQQQQQQQQRAAPKEQQTRACPFAAGSYAATCPFATRKPLPP</sequence>
<keyword evidence="8" id="KW-1185">Reference proteome</keyword>
<evidence type="ECO:0000313" key="8">
    <source>
        <dbReference type="Proteomes" id="UP000239649"/>
    </source>
</evidence>
<evidence type="ECO:0000256" key="4">
    <source>
        <dbReference type="ARBA" id="ARBA00038168"/>
    </source>
</evidence>
<accession>A0A2P6V3L2</accession>